<comment type="caution">
    <text evidence="2">The sequence shown here is derived from an EMBL/GenBank/DDBJ whole genome shotgun (WGS) entry which is preliminary data.</text>
</comment>
<feature type="compositionally biased region" description="Basic residues" evidence="1">
    <location>
        <begin position="47"/>
        <end position="56"/>
    </location>
</feature>
<name>A0ABR7B1W1_9PSED</name>
<accession>A0ABR7B1W1</accession>
<dbReference type="Proteomes" id="UP000651852">
    <property type="component" value="Unassembled WGS sequence"/>
</dbReference>
<dbReference type="EMBL" id="JACONW010000069">
    <property type="protein sequence ID" value="MBC3951138.1"/>
    <property type="molecule type" value="Genomic_DNA"/>
</dbReference>
<organism evidence="2 3">
    <name type="scientific">Pseudomonas folii</name>
    <dbReference type="NCBI Taxonomy" id="2762593"/>
    <lineage>
        <taxon>Bacteria</taxon>
        <taxon>Pseudomonadati</taxon>
        <taxon>Pseudomonadota</taxon>
        <taxon>Gammaproteobacteria</taxon>
        <taxon>Pseudomonadales</taxon>
        <taxon>Pseudomonadaceae</taxon>
        <taxon>Pseudomonas</taxon>
    </lineage>
</organism>
<dbReference type="GO" id="GO:0003677">
    <property type="term" value="F:DNA binding"/>
    <property type="evidence" value="ECO:0007669"/>
    <property type="project" value="UniProtKB-KW"/>
</dbReference>
<gene>
    <name evidence="2" type="ORF">H8S59_15340</name>
</gene>
<proteinExistence type="predicted"/>
<reference evidence="2 3" key="1">
    <citation type="submission" date="2020-08" db="EMBL/GenBank/DDBJ databases">
        <title>Putative novel bacterial strains isolated from necrotic wheat leaf tissues caused by Xanthomonas translucens.</title>
        <authorList>
            <person name="Tambong J.T."/>
        </authorList>
    </citation>
    <scope>NUCLEOTIDE SEQUENCE [LARGE SCALE GENOMIC DNA]</scope>
    <source>
        <strain evidence="2 3">DOAB 1069</strain>
    </source>
</reference>
<evidence type="ECO:0000313" key="2">
    <source>
        <dbReference type="EMBL" id="MBC3951138.1"/>
    </source>
</evidence>
<evidence type="ECO:0000256" key="1">
    <source>
        <dbReference type="SAM" id="MobiDB-lite"/>
    </source>
</evidence>
<keyword evidence="3" id="KW-1185">Reference proteome</keyword>
<dbReference type="SUPFAM" id="SSF57783">
    <property type="entry name" value="Zinc beta-ribbon"/>
    <property type="match status" value="1"/>
</dbReference>
<keyword evidence="2" id="KW-0238">DNA-binding</keyword>
<evidence type="ECO:0000313" key="3">
    <source>
        <dbReference type="Proteomes" id="UP000651852"/>
    </source>
</evidence>
<protein>
    <submittedName>
        <fullName evidence="2">Topoisomerase DNA-binding C4 zinc finger domain-containing protein</fullName>
    </submittedName>
</protein>
<feature type="region of interest" description="Disordered" evidence="1">
    <location>
        <begin position="43"/>
        <end position="63"/>
    </location>
</feature>
<dbReference type="Gene3D" id="3.30.65.10">
    <property type="entry name" value="Bacterial Topoisomerase I, domain 1"/>
    <property type="match status" value="1"/>
</dbReference>
<sequence length="113" mass="12369">MAVKFSRLYTLLARVFARFQVKREPVVESQVVEEALPDVPPVEPVKPKVRKAKPKAAPKAAAEPKAPACPHCKKVMVQKVARTGANAGGKFWGCGDYPKCRGIRAIFAPMKVK</sequence>